<dbReference type="SUPFAM" id="SSF47090">
    <property type="entry name" value="PGBD-like"/>
    <property type="match status" value="1"/>
</dbReference>
<reference evidence="3 4" key="1">
    <citation type="journal article" date="2012" name="Stand. Genomic Sci.">
        <title>Complete genome sequence of Terriglobus saanensis type strain SP1PR4(T), an Acidobacteria from tundra soil.</title>
        <authorList>
            <person name="Rawat S.R."/>
            <person name="Mannisto M.K."/>
            <person name="Starovoytov V."/>
            <person name="Goodwin L."/>
            <person name="Nolan M."/>
            <person name="Hauser L."/>
            <person name="Land M."/>
            <person name="Davenport K.W."/>
            <person name="Woyke T."/>
            <person name="Haggblom M.M."/>
        </authorList>
    </citation>
    <scope>NUCLEOTIDE SEQUENCE</scope>
    <source>
        <strain evidence="4">ATCC BAA-1853 / DSM 23119 / SP1PR4</strain>
    </source>
</reference>
<organism evidence="3 4">
    <name type="scientific">Terriglobus saanensis (strain ATCC BAA-1853 / DSM 23119 / SP1PR4)</name>
    <dbReference type="NCBI Taxonomy" id="401053"/>
    <lineage>
        <taxon>Bacteria</taxon>
        <taxon>Pseudomonadati</taxon>
        <taxon>Acidobacteriota</taxon>
        <taxon>Terriglobia</taxon>
        <taxon>Terriglobales</taxon>
        <taxon>Acidobacteriaceae</taxon>
        <taxon>Terriglobus</taxon>
    </lineage>
</organism>
<dbReference type="InterPro" id="IPR036366">
    <property type="entry name" value="PGBDSf"/>
</dbReference>
<dbReference type="EMBL" id="CP002467">
    <property type="protein sequence ID" value="ADV82651.1"/>
    <property type="molecule type" value="Genomic_DNA"/>
</dbReference>
<dbReference type="Pfam" id="PF01471">
    <property type="entry name" value="PG_binding_1"/>
    <property type="match status" value="1"/>
</dbReference>
<dbReference type="STRING" id="401053.AciPR4_1845"/>
<proteinExistence type="predicted"/>
<dbReference type="KEGG" id="tsa:AciPR4_1845"/>
<gene>
    <name evidence="3" type="ordered locus">AciPR4_1845</name>
</gene>
<feature type="domain" description="Peptidase C51" evidence="2">
    <location>
        <begin position="137"/>
        <end position="231"/>
    </location>
</feature>
<dbReference type="InterPro" id="IPR002477">
    <property type="entry name" value="Peptidoglycan-bd-like"/>
</dbReference>
<dbReference type="InterPro" id="IPR036365">
    <property type="entry name" value="PGBD-like_sf"/>
</dbReference>
<dbReference type="eggNOG" id="COG3409">
    <property type="taxonomic scope" value="Bacteria"/>
</dbReference>
<evidence type="ECO:0000259" key="2">
    <source>
        <dbReference type="Pfam" id="PF05257"/>
    </source>
</evidence>
<dbReference type="Pfam" id="PF05257">
    <property type="entry name" value="CHAP"/>
    <property type="match status" value="1"/>
</dbReference>
<dbReference type="Gene3D" id="1.10.101.10">
    <property type="entry name" value="PGBD-like superfamily/PGBD"/>
    <property type="match status" value="1"/>
</dbReference>
<keyword evidence="4" id="KW-1185">Reference proteome</keyword>
<evidence type="ECO:0000259" key="1">
    <source>
        <dbReference type="Pfam" id="PF01471"/>
    </source>
</evidence>
<protein>
    <submittedName>
        <fullName evidence="3">Peptidoglycan-binding domain 1 protein</fullName>
    </submittedName>
</protein>
<evidence type="ECO:0000313" key="3">
    <source>
        <dbReference type="EMBL" id="ADV82651.1"/>
    </source>
</evidence>
<accession>E8V5P2</accession>
<dbReference type="HOGENOM" id="CLU_091309_0_0_0"/>
<sequence>MPKLVFPGTTIMAGSTNKEAVTAIQKRLVIVGCGPVDVDGKYGAETAGAVEHFQARSVDSNGTPLLIDGKVGPTTWAVLFGDRTVPTLTKTKAVSPLLKKILNVAAGEIGTMEVPPGSNRGPEVDLYIEKTGLDPAGHFAWCACFVYWCFDKAAGSLDTPNPCPKTAGVLAHWADANHVSSARRILSEEAQNEPSLIVPGTLFLLRTSGTAGHMGLIEEVHGNQLTTIEGNTNDGGSREGIGVFRRTTRTIGQINLGFVLYS</sequence>
<name>E8V5P2_TERSS</name>
<dbReference type="InterPro" id="IPR007921">
    <property type="entry name" value="CHAP_dom"/>
</dbReference>
<feature type="domain" description="Peptidoglycan binding-like" evidence="1">
    <location>
        <begin position="18"/>
        <end position="79"/>
    </location>
</feature>
<dbReference type="RefSeq" id="WP_013568384.1">
    <property type="nucleotide sequence ID" value="NC_014963.1"/>
</dbReference>
<dbReference type="Proteomes" id="UP000006844">
    <property type="component" value="Chromosome"/>
</dbReference>
<evidence type="ECO:0000313" key="4">
    <source>
        <dbReference type="Proteomes" id="UP000006844"/>
    </source>
</evidence>
<dbReference type="AlphaFoldDB" id="E8V5P2"/>